<feature type="region of interest" description="Disordered" evidence="2">
    <location>
        <begin position="949"/>
        <end position="971"/>
    </location>
</feature>
<evidence type="ECO:0000313" key="7">
    <source>
        <dbReference type="Proteomes" id="UP000774750"/>
    </source>
</evidence>
<proteinExistence type="predicted"/>
<dbReference type="PANTHER" id="PTHR13246">
    <property type="entry name" value="ENDO BETA N-ACETYLGLUCOSAMINIDASE"/>
    <property type="match status" value="1"/>
</dbReference>
<dbReference type="Gene3D" id="2.60.40.1080">
    <property type="match status" value="1"/>
</dbReference>
<feature type="domain" description="Ig-like" evidence="5">
    <location>
        <begin position="1144"/>
        <end position="1242"/>
    </location>
</feature>
<organism evidence="6 7">
    <name type="scientific">Merdimmobilis hominis</name>
    <dbReference type="NCBI Taxonomy" id="2897707"/>
    <lineage>
        <taxon>Bacteria</taxon>
        <taxon>Bacillati</taxon>
        <taxon>Bacillota</taxon>
        <taxon>Clostridia</taxon>
        <taxon>Eubacteriales</taxon>
        <taxon>Oscillospiraceae</taxon>
        <taxon>Merdimmobilis</taxon>
    </lineage>
</organism>
<dbReference type="Proteomes" id="UP000774750">
    <property type="component" value="Unassembled WGS sequence"/>
</dbReference>
<dbReference type="InterPro" id="IPR000421">
    <property type="entry name" value="FA58C"/>
</dbReference>
<dbReference type="Gene3D" id="3.20.20.80">
    <property type="entry name" value="Glycosidases"/>
    <property type="match status" value="1"/>
</dbReference>
<dbReference type="InterPro" id="IPR054110">
    <property type="entry name" value="EndoD-like_D2"/>
</dbReference>
<dbReference type="InterPro" id="IPR008979">
    <property type="entry name" value="Galactose-bd-like_sf"/>
</dbReference>
<evidence type="ECO:0000259" key="5">
    <source>
        <dbReference type="PROSITE" id="PS50835"/>
    </source>
</evidence>
<evidence type="ECO:0000259" key="4">
    <source>
        <dbReference type="PROSITE" id="PS50022"/>
    </source>
</evidence>
<dbReference type="InterPro" id="IPR005201">
    <property type="entry name" value="TIM_ENGase"/>
</dbReference>
<keyword evidence="1" id="KW-0378">Hydrolase</keyword>
<dbReference type="PANTHER" id="PTHR13246:SF1">
    <property type="entry name" value="CYTOSOLIC ENDO-BETA-N-ACETYLGLUCOSAMINIDASE"/>
    <property type="match status" value="1"/>
</dbReference>
<dbReference type="Pfam" id="PF07554">
    <property type="entry name" value="FIVAR"/>
    <property type="match status" value="1"/>
</dbReference>
<dbReference type="Gene3D" id="2.60.40.10">
    <property type="entry name" value="Immunoglobulins"/>
    <property type="match status" value="2"/>
</dbReference>
<feature type="chain" id="PRO_5039411188" evidence="3">
    <location>
        <begin position="27"/>
        <end position="1672"/>
    </location>
</feature>
<dbReference type="Gene3D" id="1.20.1270.90">
    <property type="entry name" value="AF1782-like"/>
    <property type="match status" value="1"/>
</dbReference>
<evidence type="ECO:0000313" key="6">
    <source>
        <dbReference type="EMBL" id="MBM6921679.1"/>
    </source>
</evidence>
<dbReference type="SUPFAM" id="SSF49785">
    <property type="entry name" value="Galactose-binding domain-like"/>
    <property type="match status" value="1"/>
</dbReference>
<dbReference type="PROSITE" id="PS50022">
    <property type="entry name" value="FA58C_3"/>
    <property type="match status" value="1"/>
</dbReference>
<keyword evidence="1" id="KW-0326">Glycosidase</keyword>
<accession>A0A938XAN0</accession>
<dbReference type="CDD" id="cd06547">
    <property type="entry name" value="GH85_ENGase"/>
    <property type="match status" value="1"/>
</dbReference>
<dbReference type="Gene3D" id="2.60.120.260">
    <property type="entry name" value="Galactose-binding domain-like"/>
    <property type="match status" value="4"/>
</dbReference>
<dbReference type="RefSeq" id="WP_204447840.1">
    <property type="nucleotide sequence ID" value="NZ_JACJKY010000022.1"/>
</dbReference>
<gene>
    <name evidence="6" type="ORF">H6A12_11010</name>
</gene>
<protein>
    <submittedName>
        <fullName evidence="6">Discoidin domain-containing protein</fullName>
    </submittedName>
</protein>
<sequence length="1672" mass="182854">MRISRLKRVGSGVLAAAIAASTYVGAALPASARTAGKDGSAEMNEAYAAHESLMPIGPSFSSATILEWTPESDPDARYSRASIPLANRTGGFIVNPKANPEAKLMLCSLANSAHDTTGAQGTDNFMSWSFNYWQYADSFVYWSGSEEGIITCPTGEFTDAAHANGVPVVATLGFPWGTGTGYVEEVRAFTQQAEDGSFPVADKLIEVMEYYGFDGYFFNQESFGCSAEDATKLNEMMKYMRKKCPDILISWYDAMVPSGGISHQDAVNDQNKAWMEPDAEGNYCVDEFFMNYNWYESEISTTINTMNSINRSPFDAYAGLDVQQNGMNTGFRDYMLLDANGKMKLSFALYCPNSTLGISASGEEFHKNERTFYVNKVSDPRVETSDPTIAANSEWVGMSRFFADKTPITSAPFVTNFNSGHGKGYWVDGVLSRDREWSYQSNQDIMPTWTWIIDSEGSKLSGDYDFTDAYNGGNSIKFAGSLDAGKSNDIMLYSTDVAVTDGMNMSLTYKNDDGKMKLVAYYGDETTTSYEDCTRVYYNLTAGEADTWTTTSVDLSAQVGKTLFAIGMQVESDTDVSDYQVNLGQLTITEQDRAELSGPSGITLDGILYHDAYDAEIRLYWDEVAGASSYEVYKVNSDGTSSLLMETPNTALYISSVARAAEEQDVTLKVVSINKNGIRGEGTAFTIDWLYGNEDSEKYEPVEFENFCLGATVTDVSFENDAEPAAKALDGTAANGSKWCATNKDSGYMAIDIGREVTVRRWRVEHAEYGGESKEMNTIDFALEYKNAEGQWVEAKRIRDNHLALTDVLLDEPITAREWRLNIYDAGSSAWGAIRIYEWQMFDTDQLSQTESTMAHFASARNNPGATDVFTLEHVPVGETVKVYIKSGDTYTEIGSKVAQASGNEKLTTVTIENLDFATDKAGRIYYTTTAPSCAESIKQSVPFEAETTEKSAPATEVSFEKYSQPGSESSSQLDDIFTTMTVNGLNAGDVVYVYESGSETWSRMSQPVAVGETSAVFERIRVPRAGGELTLQVKRAGKLISDKYTVTTPAFAEPTANISLKALSTSGEVLSDVVYEIYDASGEYVKDVSTEEMAAVEFGTYTLKCKSVPEGYRVTNEQVMKIVRIEGYTYEVTVTIRSDSDVPTVTSVEVTPFRVTVKKGDTQQFTASVTGENDPGQDVIWKVENAVSASTQISEDGILTVGEDETAKTLTVIATSEIDETKSGSATVTVAEKESETENVSLGAEVIAYNGGALGGAQGPEKLFDGDITSQDTGKWCVDGNDKWVAFDIGEARELTQLKMVHAGAAGETPAGKINTANYEFYVLDEENISVDDLLAKTFEERTELLEDNSYWKLIASTTDNINDITTNDLTGNSGRIFKINISRTDTTGWAQCVRVYELELYSPVPLKSVLLSQDADVLGVKTDKAVASEKAMYAFDGDYSTKWCDETPNWVVFDIGETATPDRLKVIHANGGDQPEGAQFNTVAFALQVLDPAKISEAEFLAKTEAEQAVIMNDDAYWITIKSYSENALDVTDDPIETTYAARLYRFMVTDGDAHPTWKDTIRIYDIELYGIVGAAVPSADKTALNTLIAEVEALKEADYTTATWAALTEKLDAAKAVAGEPDASQDAVDAAYDALFEAKEALVKRGDKTALNTLIAEVEALKEADYTTA</sequence>
<dbReference type="PROSITE" id="PS50835">
    <property type="entry name" value="IG_LIKE"/>
    <property type="match status" value="1"/>
</dbReference>
<feature type="signal peptide" evidence="3">
    <location>
        <begin position="1"/>
        <end position="26"/>
    </location>
</feature>
<dbReference type="InterPro" id="IPR013783">
    <property type="entry name" value="Ig-like_fold"/>
</dbReference>
<dbReference type="Pfam" id="PF03644">
    <property type="entry name" value="Glyco_hydro_85"/>
    <property type="match status" value="1"/>
</dbReference>
<dbReference type="Pfam" id="PF21910">
    <property type="entry name" value="GH85_C"/>
    <property type="match status" value="1"/>
</dbReference>
<feature type="non-terminal residue" evidence="6">
    <location>
        <position position="1672"/>
    </location>
</feature>
<dbReference type="Pfam" id="PF22633">
    <property type="entry name" value="F5_F8_type_C_2"/>
    <property type="match status" value="1"/>
</dbReference>
<dbReference type="InterPro" id="IPR007110">
    <property type="entry name" value="Ig-like_dom"/>
</dbReference>
<keyword evidence="3" id="KW-0732">Signal</keyword>
<dbReference type="GO" id="GO:0005829">
    <property type="term" value="C:cytosol"/>
    <property type="evidence" value="ECO:0007669"/>
    <property type="project" value="UniProtKB-SubCell"/>
</dbReference>
<feature type="domain" description="F5/8 type C" evidence="4">
    <location>
        <begin position="696"/>
        <end position="844"/>
    </location>
</feature>
<keyword evidence="7" id="KW-1185">Reference proteome</keyword>
<reference evidence="6" key="2">
    <citation type="journal article" date="2021" name="Sci. Rep.">
        <title>The distribution of antibiotic resistance genes in chicken gut microbiota commensals.</title>
        <authorList>
            <person name="Juricova H."/>
            <person name="Matiasovicova J."/>
            <person name="Kubasova T."/>
            <person name="Cejkova D."/>
            <person name="Rychlik I."/>
        </authorList>
    </citation>
    <scope>NUCLEOTIDE SEQUENCE</scope>
    <source>
        <strain evidence="6">An559</strain>
    </source>
</reference>
<evidence type="ECO:0000256" key="2">
    <source>
        <dbReference type="SAM" id="MobiDB-lite"/>
    </source>
</evidence>
<dbReference type="GO" id="GO:0033925">
    <property type="term" value="F:mannosyl-glycoprotein endo-beta-N-acetylglucosaminidase activity"/>
    <property type="evidence" value="ECO:0007669"/>
    <property type="project" value="InterPro"/>
</dbReference>
<dbReference type="EMBL" id="JACJKY010000022">
    <property type="protein sequence ID" value="MBM6921679.1"/>
    <property type="molecule type" value="Genomic_DNA"/>
</dbReference>
<evidence type="ECO:0000256" key="3">
    <source>
        <dbReference type="SAM" id="SignalP"/>
    </source>
</evidence>
<evidence type="ECO:0000256" key="1">
    <source>
        <dbReference type="ARBA" id="ARBA00023295"/>
    </source>
</evidence>
<reference evidence="6" key="1">
    <citation type="submission" date="2020-08" db="EMBL/GenBank/DDBJ databases">
        <authorList>
            <person name="Cejkova D."/>
            <person name="Kubasova T."/>
            <person name="Jahodarova E."/>
            <person name="Rychlik I."/>
        </authorList>
    </citation>
    <scope>NUCLEOTIDE SEQUENCE</scope>
    <source>
        <strain evidence="6">An559</strain>
    </source>
</reference>
<comment type="caution">
    <text evidence="6">The sequence shown here is derived from an EMBL/GenBank/DDBJ whole genome shotgun (WGS) entry which is preliminary data.</text>
</comment>
<name>A0A938XAN0_9FIRM</name>
<dbReference type="InterPro" id="IPR032979">
    <property type="entry name" value="ENGase"/>
</dbReference>